<proteinExistence type="predicted"/>
<accession>A0A1I8PMQ1</accession>
<sequence>MVSAKGFAVLFLCTVVSQITPQQDSPTKGINWKNARPGKLLHALDSLVLDYHHQPTINSPISNDTKNSKSFLPTPGTSIRISNNHIRKGEPKNIARFPRRTDDVDESTSPESTYDYDRAYDTFVRKYFEDAALSASASSEKHHDTSTQYSGEDQFRSAEVDEPQIEETKHSSKTNKGCKSMVKNNKMCRICVRNGETSESCSYNKESAPKKFAYEIENRYRQHRELSPETMEHRPKPHQQYPKKSTSVDEASPTCMRKTMRNKVCYHCENERSETTVQCYTDMESKGTPDNSGNRKNAEQRIYKRTVLYTYEKVPPTAAPATTTSAKSPTEII</sequence>
<feature type="region of interest" description="Disordered" evidence="1">
    <location>
        <begin position="227"/>
        <end position="253"/>
    </location>
</feature>
<dbReference type="AlphaFoldDB" id="A0A1I8PMQ1"/>
<dbReference type="STRING" id="35570.A0A1I8PMQ1"/>
<name>A0A1I8PMQ1_STOCA</name>
<feature type="signal peptide" evidence="2">
    <location>
        <begin position="1"/>
        <end position="18"/>
    </location>
</feature>
<dbReference type="VEuPathDB" id="VectorBase:SCAU009454"/>
<evidence type="ECO:0000313" key="3">
    <source>
        <dbReference type="EnsemblMetazoa" id="SCAU009454-PA"/>
    </source>
</evidence>
<keyword evidence="4" id="KW-1185">Reference proteome</keyword>
<keyword evidence="2" id="KW-0732">Signal</keyword>
<gene>
    <name evidence="3" type="primary">106095893</name>
</gene>
<evidence type="ECO:0000313" key="4">
    <source>
        <dbReference type="Proteomes" id="UP000095300"/>
    </source>
</evidence>
<evidence type="ECO:0000256" key="2">
    <source>
        <dbReference type="SAM" id="SignalP"/>
    </source>
</evidence>
<feature type="region of interest" description="Disordered" evidence="1">
    <location>
        <begin position="90"/>
        <end position="113"/>
    </location>
</feature>
<reference evidence="3" key="1">
    <citation type="submission" date="2020-05" db="UniProtKB">
        <authorList>
            <consortium name="EnsemblMetazoa"/>
        </authorList>
    </citation>
    <scope>IDENTIFICATION</scope>
    <source>
        <strain evidence="3">USDA</strain>
    </source>
</reference>
<dbReference type="EnsemblMetazoa" id="SCAU009454-RA">
    <property type="protein sequence ID" value="SCAU009454-PA"/>
    <property type="gene ID" value="SCAU009454"/>
</dbReference>
<organism evidence="3 4">
    <name type="scientific">Stomoxys calcitrans</name>
    <name type="common">Stable fly</name>
    <name type="synonym">Conops calcitrans</name>
    <dbReference type="NCBI Taxonomy" id="35570"/>
    <lineage>
        <taxon>Eukaryota</taxon>
        <taxon>Metazoa</taxon>
        <taxon>Ecdysozoa</taxon>
        <taxon>Arthropoda</taxon>
        <taxon>Hexapoda</taxon>
        <taxon>Insecta</taxon>
        <taxon>Pterygota</taxon>
        <taxon>Neoptera</taxon>
        <taxon>Endopterygota</taxon>
        <taxon>Diptera</taxon>
        <taxon>Brachycera</taxon>
        <taxon>Muscomorpha</taxon>
        <taxon>Muscoidea</taxon>
        <taxon>Muscidae</taxon>
        <taxon>Stomoxys</taxon>
    </lineage>
</organism>
<feature type="region of interest" description="Disordered" evidence="1">
    <location>
        <begin position="134"/>
        <end position="176"/>
    </location>
</feature>
<protein>
    <submittedName>
        <fullName evidence="3">Uncharacterized protein</fullName>
    </submittedName>
</protein>
<feature type="chain" id="PRO_5009327031" evidence="2">
    <location>
        <begin position="19"/>
        <end position="333"/>
    </location>
</feature>
<dbReference type="OrthoDB" id="1734063at2759"/>
<dbReference type="Proteomes" id="UP000095300">
    <property type="component" value="Unassembled WGS sequence"/>
</dbReference>
<evidence type="ECO:0000256" key="1">
    <source>
        <dbReference type="SAM" id="MobiDB-lite"/>
    </source>
</evidence>